<comment type="caution">
    <text evidence="1">The sequence shown here is derived from an EMBL/GenBank/DDBJ whole genome shotgun (WGS) entry which is preliminary data.</text>
</comment>
<dbReference type="Pfam" id="PF04278">
    <property type="entry name" value="Tic22"/>
    <property type="match status" value="1"/>
</dbReference>
<dbReference type="PANTHER" id="PTHR33926:SF4">
    <property type="entry name" value="PROTEIN TIC 22, CHLOROPLASTIC"/>
    <property type="match status" value="1"/>
</dbReference>
<dbReference type="EMBL" id="JADWDC010000020">
    <property type="protein sequence ID" value="MCC0177331.1"/>
    <property type="molecule type" value="Genomic_DNA"/>
</dbReference>
<keyword evidence="2" id="KW-1185">Reference proteome</keyword>
<dbReference type="InterPro" id="IPR007378">
    <property type="entry name" value="Tic22-like"/>
</dbReference>
<protein>
    <recommendedName>
        <fullName evidence="3">Tic22 family protein</fullName>
    </recommendedName>
</protein>
<proteinExistence type="predicted"/>
<dbReference type="Gene3D" id="3.40.1350.100">
    <property type="match status" value="2"/>
</dbReference>
<accession>A0A964BSA4</accession>
<gene>
    <name evidence="1" type="ORF">I4641_10115</name>
</gene>
<reference evidence="1" key="1">
    <citation type="journal article" date="2021" name="Antonie Van Leeuwenhoek">
        <title>Draft genome and description of Waterburya agarophytonicola gen. nov. sp. nov. (Pleurocapsales, Cyanobacteria): a seaweed symbiont.</title>
        <authorList>
            <person name="Bonthond G."/>
            <person name="Shalygin S."/>
            <person name="Bayer T."/>
            <person name="Weinberger F."/>
        </authorList>
    </citation>
    <scope>NUCLEOTIDE SEQUENCE</scope>
    <source>
        <strain evidence="1">KI4</strain>
    </source>
</reference>
<organism evidence="1 2">
    <name type="scientific">Waterburya agarophytonicola KI4</name>
    <dbReference type="NCBI Taxonomy" id="2874699"/>
    <lineage>
        <taxon>Bacteria</taxon>
        <taxon>Bacillati</taxon>
        <taxon>Cyanobacteriota</taxon>
        <taxon>Cyanophyceae</taxon>
        <taxon>Pleurocapsales</taxon>
        <taxon>Hyellaceae</taxon>
        <taxon>Waterburya</taxon>
        <taxon>Waterburya agarophytonicola</taxon>
    </lineage>
</organism>
<dbReference type="GO" id="GO:0015031">
    <property type="term" value="P:protein transport"/>
    <property type="evidence" value="ECO:0007669"/>
    <property type="project" value="InterPro"/>
</dbReference>
<evidence type="ECO:0000313" key="1">
    <source>
        <dbReference type="EMBL" id="MCC0177331.1"/>
    </source>
</evidence>
<name>A0A964BSA4_9CYAN</name>
<sequence>MKLLVRWSAGLGIAGTLFLSAGIAENLTALALPEAEILKKLDPVPVFTIADEQGAPLVASGEDEAKVAGVFISQEDANQFVSQLKTKNPELADKVKVVPVSLGEVYKLAESAKTEENALNFAYVPQEEAVTSAKTIGEANQQPYQGGVPLFVAKGGEDKGYLTIEKDSQQVIPFFFDKKQLEQVVTKFKEQKPEIADSVDIEVVPLEGVIQTLETSEDKMLEKIVLIPTEESIKFLQNVSAPEEATPEPAAPEK</sequence>
<dbReference type="Proteomes" id="UP000729733">
    <property type="component" value="Unassembled WGS sequence"/>
</dbReference>
<evidence type="ECO:0000313" key="2">
    <source>
        <dbReference type="Proteomes" id="UP000729733"/>
    </source>
</evidence>
<dbReference type="PANTHER" id="PTHR33926">
    <property type="entry name" value="PROTEIN TIC 22, CHLOROPLASTIC"/>
    <property type="match status" value="1"/>
</dbReference>
<evidence type="ECO:0008006" key="3">
    <source>
        <dbReference type="Google" id="ProtNLM"/>
    </source>
</evidence>
<dbReference type="AlphaFoldDB" id="A0A964BSA4"/>